<dbReference type="CDD" id="cd06225">
    <property type="entry name" value="HAMP"/>
    <property type="match status" value="1"/>
</dbReference>
<feature type="transmembrane region" description="Helical" evidence="6">
    <location>
        <begin position="192"/>
        <end position="213"/>
    </location>
</feature>
<dbReference type="EMBL" id="JAUSRV010000012">
    <property type="protein sequence ID" value="MDP9973371.1"/>
    <property type="molecule type" value="Genomic_DNA"/>
</dbReference>
<evidence type="ECO:0000259" key="8">
    <source>
        <dbReference type="PROSITE" id="PS50885"/>
    </source>
</evidence>
<dbReference type="CDD" id="cd11386">
    <property type="entry name" value="MCP_signal"/>
    <property type="match status" value="1"/>
</dbReference>
<feature type="domain" description="Methyl-accepting transducer" evidence="7">
    <location>
        <begin position="271"/>
        <end position="500"/>
    </location>
</feature>
<dbReference type="InterPro" id="IPR003660">
    <property type="entry name" value="HAMP_dom"/>
</dbReference>
<gene>
    <name evidence="9" type="ORF">J2W39_004629</name>
</gene>
<dbReference type="PROSITE" id="PS50111">
    <property type="entry name" value="CHEMOTAXIS_TRANSDUC_2"/>
    <property type="match status" value="1"/>
</dbReference>
<dbReference type="Gene3D" id="1.10.287.950">
    <property type="entry name" value="Methyl-accepting chemotaxis protein"/>
    <property type="match status" value="1"/>
</dbReference>
<dbReference type="PRINTS" id="PR00260">
    <property type="entry name" value="CHEMTRNSDUCR"/>
</dbReference>
<dbReference type="Proteomes" id="UP001224845">
    <property type="component" value="Unassembled WGS sequence"/>
</dbReference>
<keyword evidence="6" id="KW-0472">Membrane</keyword>
<dbReference type="SMART" id="SM00304">
    <property type="entry name" value="HAMP"/>
    <property type="match status" value="1"/>
</dbReference>
<keyword evidence="4" id="KW-0175">Coiled coil</keyword>
<comment type="caution">
    <text evidence="9">The sequence shown here is derived from an EMBL/GenBank/DDBJ whole genome shotgun (WGS) entry which is preliminary data.</text>
</comment>
<keyword evidence="6" id="KW-1133">Transmembrane helix</keyword>
<accession>A0AAW8ENB7</accession>
<evidence type="ECO:0000256" key="4">
    <source>
        <dbReference type="SAM" id="Coils"/>
    </source>
</evidence>
<dbReference type="FunFam" id="1.10.287.950:FF:000002">
    <property type="entry name" value="Methyl-accepting chemotaxis protein"/>
    <property type="match status" value="1"/>
</dbReference>
<dbReference type="Pfam" id="PF00015">
    <property type="entry name" value="MCPsignal"/>
    <property type="match status" value="1"/>
</dbReference>
<dbReference type="CDD" id="cd19411">
    <property type="entry name" value="MCP2201-like_sensor"/>
    <property type="match status" value="1"/>
</dbReference>
<dbReference type="PROSITE" id="PS50885">
    <property type="entry name" value="HAMP"/>
    <property type="match status" value="1"/>
</dbReference>
<feature type="compositionally biased region" description="Low complexity" evidence="5">
    <location>
        <begin position="553"/>
        <end position="572"/>
    </location>
</feature>
<dbReference type="Pfam" id="PF00672">
    <property type="entry name" value="HAMP"/>
    <property type="match status" value="1"/>
</dbReference>
<keyword evidence="3" id="KW-0807">Transducer</keyword>
<evidence type="ECO:0000256" key="5">
    <source>
        <dbReference type="SAM" id="MobiDB-lite"/>
    </source>
</evidence>
<dbReference type="SUPFAM" id="SSF58104">
    <property type="entry name" value="Methyl-accepting chemotaxis protein (MCP) signaling domain"/>
    <property type="match status" value="1"/>
</dbReference>
<dbReference type="InterPro" id="IPR004089">
    <property type="entry name" value="MCPsignal_dom"/>
</dbReference>
<protein>
    <submittedName>
        <fullName evidence="9">Methyl-accepting chemotaxis protein</fullName>
    </submittedName>
</protein>
<evidence type="ECO:0000259" key="7">
    <source>
        <dbReference type="PROSITE" id="PS50111"/>
    </source>
</evidence>
<feature type="region of interest" description="Disordered" evidence="5">
    <location>
        <begin position="553"/>
        <end position="579"/>
    </location>
</feature>
<dbReference type="PANTHER" id="PTHR43531">
    <property type="entry name" value="PROTEIN ICFG"/>
    <property type="match status" value="1"/>
</dbReference>
<feature type="domain" description="HAMP" evidence="8">
    <location>
        <begin position="214"/>
        <end position="266"/>
    </location>
</feature>
<evidence type="ECO:0000256" key="3">
    <source>
        <dbReference type="PROSITE-ProRule" id="PRU00284"/>
    </source>
</evidence>
<proteinExistence type="inferred from homology"/>
<dbReference type="GO" id="GO:0007165">
    <property type="term" value="P:signal transduction"/>
    <property type="evidence" value="ECO:0007669"/>
    <property type="project" value="UniProtKB-KW"/>
</dbReference>
<dbReference type="GO" id="GO:0004888">
    <property type="term" value="F:transmembrane signaling receptor activity"/>
    <property type="evidence" value="ECO:0007669"/>
    <property type="project" value="InterPro"/>
</dbReference>
<evidence type="ECO:0000256" key="2">
    <source>
        <dbReference type="ARBA" id="ARBA00029447"/>
    </source>
</evidence>
<evidence type="ECO:0000256" key="1">
    <source>
        <dbReference type="ARBA" id="ARBA00022481"/>
    </source>
</evidence>
<dbReference type="InterPro" id="IPR004090">
    <property type="entry name" value="Chemotax_Me-accpt_rcpt"/>
</dbReference>
<dbReference type="InterPro" id="IPR051310">
    <property type="entry name" value="MCP_chemotaxis"/>
</dbReference>
<reference evidence="9" key="1">
    <citation type="submission" date="2023-07" db="EMBL/GenBank/DDBJ databases">
        <title>Sorghum-associated microbial communities from plants grown in Nebraska, USA.</title>
        <authorList>
            <person name="Schachtman D."/>
        </authorList>
    </citation>
    <scope>NUCLEOTIDE SEQUENCE</scope>
    <source>
        <strain evidence="9">DS3315</strain>
    </source>
</reference>
<keyword evidence="1" id="KW-0488">Methylation</keyword>
<sequence>MSMFLSNISIGKRLAVVIGVILALSLTSSVLAVLKLQQLGEEINAMVEKNIKTERAGSDWLRNTNSGVQRAAAIAKSSDASLIAYFAPATALSIKETNELQKFIEEQMDTPEKKALYDKVGELRKAYLAAREEVSKAKLAGDMEGANRIFNERFEPTSRSYLAGVQQMVDTERALLDAAAERSKEMRASTSLMLVVFGVLSLGLGLVLAWLLVRSITHPLRRAVEVAEAVAAGDLTSRIEVTTKDETGQLMHALKGMNGSLAKVVGEVRHGTDAIATASGQIAAGNQDLSSRTEEQASSLEQTAASMEELTSTVKQNADNARQANQLAVSASEVAVRGGGVVSQVVNTMGSINSSSKKIVDIIGVIDGIAFQTNILALNAAVEAARAGEQGRGFAVVASEVRNLAQRSGAAAKEIKGLIDDSVDKVEAGSRQVAEAGRTMDEIVDSVKRVTDIMGEITAASQEQSTGIEQVNQAIAQMDQVTQQNAALVEEAAAAAQSMQEQAASLVESVSVFKLDSDNAPRPLVQMQARVQPALPPRKAVPALKAPARPAAARRAAGTRSAPRLAAVQAAAPGDWTEF</sequence>
<organism evidence="9 10">
    <name type="scientific">Variovorax paradoxus</name>
    <dbReference type="NCBI Taxonomy" id="34073"/>
    <lineage>
        <taxon>Bacteria</taxon>
        <taxon>Pseudomonadati</taxon>
        <taxon>Pseudomonadota</taxon>
        <taxon>Betaproteobacteria</taxon>
        <taxon>Burkholderiales</taxon>
        <taxon>Comamonadaceae</taxon>
        <taxon>Variovorax</taxon>
    </lineage>
</organism>
<dbReference type="InterPro" id="IPR047347">
    <property type="entry name" value="YvaQ-like_sensor"/>
</dbReference>
<comment type="similarity">
    <text evidence="2">Belongs to the methyl-accepting chemotaxis (MCP) protein family.</text>
</comment>
<dbReference type="InterPro" id="IPR024478">
    <property type="entry name" value="HlyB_4HB_MCP"/>
</dbReference>
<dbReference type="GO" id="GO:0006935">
    <property type="term" value="P:chemotaxis"/>
    <property type="evidence" value="ECO:0007669"/>
    <property type="project" value="InterPro"/>
</dbReference>
<evidence type="ECO:0000313" key="9">
    <source>
        <dbReference type="EMBL" id="MDP9973371.1"/>
    </source>
</evidence>
<evidence type="ECO:0000313" key="10">
    <source>
        <dbReference type="Proteomes" id="UP001224845"/>
    </source>
</evidence>
<dbReference type="SMART" id="SM00283">
    <property type="entry name" value="MA"/>
    <property type="match status" value="1"/>
</dbReference>
<feature type="coiled-coil region" evidence="4">
    <location>
        <begin position="471"/>
        <end position="509"/>
    </location>
</feature>
<keyword evidence="6" id="KW-0812">Transmembrane</keyword>
<dbReference type="AlphaFoldDB" id="A0AAW8ENB7"/>
<evidence type="ECO:0000256" key="6">
    <source>
        <dbReference type="SAM" id="Phobius"/>
    </source>
</evidence>
<dbReference type="Pfam" id="PF12729">
    <property type="entry name" value="4HB_MCP_1"/>
    <property type="match status" value="1"/>
</dbReference>
<name>A0AAW8ENB7_VARPD</name>
<dbReference type="GO" id="GO:0005886">
    <property type="term" value="C:plasma membrane"/>
    <property type="evidence" value="ECO:0007669"/>
    <property type="project" value="TreeGrafter"/>
</dbReference>
<dbReference type="PANTHER" id="PTHR43531:SF14">
    <property type="entry name" value="METHYL-ACCEPTING CHEMOTAXIS PROTEIN I-RELATED"/>
    <property type="match status" value="1"/>
</dbReference>